<dbReference type="EMBL" id="LLEI02000083">
    <property type="protein sequence ID" value="OAJ92342.1"/>
    <property type="molecule type" value="Genomic_DNA"/>
</dbReference>
<dbReference type="Proteomes" id="UP000078406">
    <property type="component" value="Unassembled WGS sequence"/>
</dbReference>
<evidence type="ECO:0000313" key="2">
    <source>
        <dbReference type="Proteomes" id="UP000078406"/>
    </source>
</evidence>
<proteinExistence type="predicted"/>
<dbReference type="AlphaFoldDB" id="A0A177XUS2"/>
<accession>A0A177XUS2</accession>
<dbReference type="PANTHER" id="PTHR35370:SF1">
    <property type="entry name" value="TYPE VI SECRETION SYSTEM COMPONENT TSSF1"/>
    <property type="match status" value="1"/>
</dbReference>
<dbReference type="NCBIfam" id="TIGR03359">
    <property type="entry name" value="VI_chp_6"/>
    <property type="match status" value="1"/>
</dbReference>
<dbReference type="Pfam" id="PF05947">
    <property type="entry name" value="T6SS_TssF"/>
    <property type="match status" value="1"/>
</dbReference>
<dbReference type="PANTHER" id="PTHR35370">
    <property type="entry name" value="CYTOPLASMIC PROTEIN-RELATED-RELATED"/>
    <property type="match status" value="1"/>
</dbReference>
<organism evidence="1 2">
    <name type="scientific">Vibrio bivalvicida</name>
    <dbReference type="NCBI Taxonomy" id="1276888"/>
    <lineage>
        <taxon>Bacteria</taxon>
        <taxon>Pseudomonadati</taxon>
        <taxon>Pseudomonadota</taxon>
        <taxon>Gammaproteobacteria</taxon>
        <taxon>Vibrionales</taxon>
        <taxon>Vibrionaceae</taxon>
        <taxon>Vibrio</taxon>
        <taxon>Vibrio oreintalis group</taxon>
    </lineage>
</organism>
<dbReference type="RefSeq" id="WP_054962466.1">
    <property type="nucleotide sequence ID" value="NZ_LLEI02000083.1"/>
</dbReference>
<dbReference type="InterPro" id="IPR010272">
    <property type="entry name" value="T6SS_TssF"/>
</dbReference>
<evidence type="ECO:0000313" key="1">
    <source>
        <dbReference type="EMBL" id="OAJ92342.1"/>
    </source>
</evidence>
<comment type="caution">
    <text evidence="1">The sequence shown here is derived from an EMBL/GenBank/DDBJ whole genome shotgun (WGS) entry which is preliminary data.</text>
</comment>
<name>A0A177XUS2_9VIBR</name>
<sequence>MSDPLLRYFEQELTLVRRALGQFGHQHPTHADRLNIHQGQIEDPSLARLLDGVALLNATVEKKLSDQLPEVVEGLLGVLYPSYIQTVPSIAYLQLDENAELAESVTLPKGAQFSAIAQNQNCSFTTIDELKTTSFKLIDTTASSAPFRFNRPQGTEQTTAVIQLSFSTNDPDVHFSSLDCDDLDFFVQGFENNADSLVELLLAETLAISISDAACEKHIVLEPERLKSRISDANFQFLPQKGNQFAGYQLISEFFFFKEKRQFFRLKEFGRAIKHFDTSKVVLNLFMHSLPTEFMRLFDNQVFKLNIVPAINLFEQTGEPTTYDQRSLSIPVNADAHSDSDIEIVEVKEVFEITSMGEKTLTPLFKDSYRSDPKADHWQCTRSSDNEFRLAISLNNQQELEFNKLYGTRLLCTNGKRACAVQGNFECLESIDLPGEFSPIYPPSAPIAREQDPHLHWQFIALLNANFVSLLHAEHPEEALKRMLRLCSRSQISADEIQTIRSVNIRSQVSALRILGKNVFSPGTEIEITLDTTSGYLAFSDVLNRFFQQFCSFDRYIQLSIKVYGRDGYVKRYPKIHGSQNAM</sequence>
<gene>
    <name evidence="1" type="ORF">APB76_20305</name>
</gene>
<reference evidence="1 2" key="1">
    <citation type="journal article" date="2016" name="Syst. Appl. Microbiol.">
        <title>Vibrio bivalvicida sp. nov., a novel larval pathogen for bivalve molluscs reared in a hatchery.</title>
        <authorList>
            <person name="Dubert J."/>
            <person name="Romalde J.L."/>
            <person name="Prado S."/>
            <person name="Barja J.L."/>
        </authorList>
    </citation>
    <scope>NUCLEOTIDE SEQUENCE [LARGE SCALE GENOMIC DNA]</scope>
    <source>
        <strain evidence="1 2">605</strain>
    </source>
</reference>
<protein>
    <submittedName>
        <fullName evidence="1">Protein ImpG/VasA</fullName>
    </submittedName>
</protein>